<name>A0A1V8SU55_9PEZI</name>
<feature type="compositionally biased region" description="Basic and acidic residues" evidence="1">
    <location>
        <begin position="187"/>
        <end position="213"/>
    </location>
</feature>
<feature type="compositionally biased region" description="Basic and acidic residues" evidence="1">
    <location>
        <begin position="126"/>
        <end position="145"/>
    </location>
</feature>
<dbReference type="AlphaFoldDB" id="A0A1V8SU55"/>
<dbReference type="STRING" id="1507870.A0A1V8SU55"/>
<dbReference type="InterPro" id="IPR058348">
    <property type="entry name" value="DUF8035"/>
</dbReference>
<feature type="compositionally biased region" description="Basic and acidic residues" evidence="1">
    <location>
        <begin position="41"/>
        <end position="68"/>
    </location>
</feature>
<accession>A0A1V8SU55</accession>
<feature type="compositionally biased region" description="Basic residues" evidence="1">
    <location>
        <begin position="214"/>
        <end position="230"/>
    </location>
</feature>
<evidence type="ECO:0000313" key="4">
    <source>
        <dbReference type="Proteomes" id="UP000192596"/>
    </source>
</evidence>
<keyword evidence="4" id="KW-1185">Reference proteome</keyword>
<evidence type="ECO:0000313" key="3">
    <source>
        <dbReference type="EMBL" id="OQO02574.1"/>
    </source>
</evidence>
<feature type="compositionally biased region" description="Low complexity" evidence="1">
    <location>
        <begin position="379"/>
        <end position="396"/>
    </location>
</feature>
<dbReference type="InParanoid" id="A0A1V8SU55"/>
<sequence>MSRYGGGRQSADDLAYGDPPQRWDRDRFDRSRGGPNGPPRARFEEDYRYQERDTPGRREVNVMDHVDTRGPNGRTHFEERDRIYQDTFGDRGGPRRRTDRELFGDVDPRELANMSLTPYQPPRRGSVHERDIEIDITRRSREEAPRPGLLRRQSSLNTFDRRPAPRYPPEDDYQIAPYRPIPLPVRRPYEDFDQPRYRDPEPENYREVEIKRERSVHRRSGKAKSHKSRASTRASTVTSRSSSSSSSSSESLESRVSKATTKVKAGKKGKTRMPKRLVHRDALHDLAYPYDEEEDFYVLRIALEKEQIDEVIKISEMYKAGDKKTVYRYDEQVRDSATVAEPEGYREEVIRKEYINPPSDFLPAPSVHSHKSRSRARSTRAPSPSSVSTVTRRLSPARTNRDRGRSVSGTVFEERKTVVEEREGTRAPTVVLSPRDDFYEERRTVIEERAPQSGALIIQERAPDRSGRAIEAEIRALEAERRALRHERETEDYKLVEYREPGPPREVLRIVDREQSPDRKVLRVEKDRKGRMALVRSAH</sequence>
<feature type="domain" description="DUF8035" evidence="2">
    <location>
        <begin position="267"/>
        <end position="320"/>
    </location>
</feature>
<reference evidence="4" key="1">
    <citation type="submission" date="2017-03" db="EMBL/GenBank/DDBJ databases">
        <title>Genomes of endolithic fungi from Antarctica.</title>
        <authorList>
            <person name="Coleine C."/>
            <person name="Masonjones S."/>
            <person name="Stajich J.E."/>
        </authorList>
    </citation>
    <scope>NUCLEOTIDE SEQUENCE [LARGE SCALE GENOMIC DNA]</scope>
    <source>
        <strain evidence="4">CCFEE 5527</strain>
    </source>
</reference>
<feature type="region of interest" description="Disordered" evidence="1">
    <location>
        <begin position="356"/>
        <end position="410"/>
    </location>
</feature>
<protein>
    <recommendedName>
        <fullName evidence="2">DUF8035 domain-containing protein</fullName>
    </recommendedName>
</protein>
<dbReference type="OrthoDB" id="5428245at2759"/>
<feature type="compositionally biased region" description="Basic residues" evidence="1">
    <location>
        <begin position="368"/>
        <end position="378"/>
    </location>
</feature>
<gene>
    <name evidence="3" type="ORF">B0A48_12102</name>
</gene>
<feature type="compositionally biased region" description="Basic and acidic residues" evidence="1">
    <location>
        <begin position="75"/>
        <end position="110"/>
    </location>
</feature>
<feature type="compositionally biased region" description="Basic and acidic residues" evidence="1">
    <location>
        <begin position="21"/>
        <end position="32"/>
    </location>
</feature>
<comment type="caution">
    <text evidence="3">The sequence shown here is derived from an EMBL/GenBank/DDBJ whole genome shotgun (WGS) entry which is preliminary data.</text>
</comment>
<feature type="compositionally biased region" description="Low complexity" evidence="1">
    <location>
        <begin position="231"/>
        <end position="251"/>
    </location>
</feature>
<evidence type="ECO:0000259" key="2">
    <source>
        <dbReference type="Pfam" id="PF26118"/>
    </source>
</evidence>
<evidence type="ECO:0000256" key="1">
    <source>
        <dbReference type="SAM" id="MobiDB-lite"/>
    </source>
</evidence>
<dbReference type="EMBL" id="NAJO01000027">
    <property type="protein sequence ID" value="OQO02574.1"/>
    <property type="molecule type" value="Genomic_DNA"/>
</dbReference>
<proteinExistence type="predicted"/>
<feature type="region of interest" description="Disordered" evidence="1">
    <location>
        <begin position="1"/>
        <end position="273"/>
    </location>
</feature>
<dbReference type="Pfam" id="PF26118">
    <property type="entry name" value="DUF8035"/>
    <property type="match status" value="1"/>
</dbReference>
<organism evidence="3 4">
    <name type="scientific">Cryoendolithus antarcticus</name>
    <dbReference type="NCBI Taxonomy" id="1507870"/>
    <lineage>
        <taxon>Eukaryota</taxon>
        <taxon>Fungi</taxon>
        <taxon>Dikarya</taxon>
        <taxon>Ascomycota</taxon>
        <taxon>Pezizomycotina</taxon>
        <taxon>Dothideomycetes</taxon>
        <taxon>Dothideomycetidae</taxon>
        <taxon>Cladosporiales</taxon>
        <taxon>Cladosporiaceae</taxon>
        <taxon>Cryoendolithus</taxon>
    </lineage>
</organism>
<dbReference type="Proteomes" id="UP000192596">
    <property type="component" value="Unassembled WGS sequence"/>
</dbReference>
<feature type="compositionally biased region" description="Basic residues" evidence="1">
    <location>
        <begin position="264"/>
        <end position="273"/>
    </location>
</feature>